<feature type="region of interest" description="Disordered" evidence="1">
    <location>
        <begin position="45"/>
        <end position="74"/>
    </location>
</feature>
<feature type="domain" description="SGNH hydrolase-type esterase" evidence="2">
    <location>
        <begin position="48"/>
        <end position="192"/>
    </location>
</feature>
<dbReference type="InterPro" id="IPR013830">
    <property type="entry name" value="SGNH_hydro"/>
</dbReference>
<dbReference type="RefSeq" id="WP_117331136.1">
    <property type="nucleotide sequence ID" value="NZ_QUWK01000013.1"/>
</dbReference>
<dbReference type="Proteomes" id="UP000264002">
    <property type="component" value="Unassembled WGS sequence"/>
</dbReference>
<proteinExistence type="predicted"/>
<gene>
    <name evidence="3" type="ORF">DYP60_11385</name>
</gene>
<evidence type="ECO:0000313" key="3">
    <source>
        <dbReference type="EMBL" id="RFU94029.1"/>
    </source>
</evidence>
<protein>
    <submittedName>
        <fullName evidence="3">SGNH/GDSL hydrolase family protein</fullName>
    </submittedName>
</protein>
<sequence length="205" mass="22307">MKGINTPGQALDSGGVASFSAPRDGLSHLAFPALSRERNLPADSFPLAPLGNESYSGSRISRTGVRPPSSSFLDEKRQQRLTGNIIIVFGGTNDWGQAEEPTTIEVFQEAYETLVSDMPARHKSSTLYFCTPLQRTDRGLREENIHHWNQKDLAGSIHEIVSRHEGVNLIDLASYPIKAGDGLLADGLHPSMEVLATLMQKGLGL</sequence>
<reference evidence="3 4" key="2">
    <citation type="submission" date="2018-09" db="EMBL/GenBank/DDBJ databases">
        <title>Genome of Sphaerochaeta halotolerans strain 4-11.</title>
        <authorList>
            <person name="Nazina T.N."/>
            <person name="Sokolova D.S."/>
        </authorList>
    </citation>
    <scope>NUCLEOTIDE SEQUENCE [LARGE SCALE GENOMIC DNA]</scope>
    <source>
        <strain evidence="3 4">4-11</strain>
    </source>
</reference>
<dbReference type="InterPro" id="IPR036514">
    <property type="entry name" value="SGNH_hydro_sf"/>
</dbReference>
<name>A0A372ME11_9SPIR</name>
<dbReference type="EMBL" id="QUWK01000013">
    <property type="protein sequence ID" value="RFU94029.1"/>
    <property type="molecule type" value="Genomic_DNA"/>
</dbReference>
<dbReference type="GO" id="GO:0016788">
    <property type="term" value="F:hydrolase activity, acting on ester bonds"/>
    <property type="evidence" value="ECO:0007669"/>
    <property type="project" value="UniProtKB-ARBA"/>
</dbReference>
<dbReference type="SUPFAM" id="SSF52266">
    <property type="entry name" value="SGNH hydrolase"/>
    <property type="match status" value="1"/>
</dbReference>
<dbReference type="Gene3D" id="3.40.50.1110">
    <property type="entry name" value="SGNH hydrolase"/>
    <property type="match status" value="1"/>
</dbReference>
<keyword evidence="3" id="KW-0378">Hydrolase</keyword>
<comment type="caution">
    <text evidence="3">The sequence shown here is derived from an EMBL/GenBank/DDBJ whole genome shotgun (WGS) entry which is preliminary data.</text>
</comment>
<evidence type="ECO:0000313" key="4">
    <source>
        <dbReference type="Proteomes" id="UP000264002"/>
    </source>
</evidence>
<keyword evidence="4" id="KW-1185">Reference proteome</keyword>
<reference evidence="4" key="1">
    <citation type="submission" date="2018-08" db="EMBL/GenBank/DDBJ databases">
        <authorList>
            <person name="Grouzdev D.S."/>
            <person name="Krutkina M.S."/>
        </authorList>
    </citation>
    <scope>NUCLEOTIDE SEQUENCE [LARGE SCALE GENOMIC DNA]</scope>
    <source>
        <strain evidence="4">4-11</strain>
    </source>
</reference>
<dbReference type="Pfam" id="PF13472">
    <property type="entry name" value="Lipase_GDSL_2"/>
    <property type="match status" value="1"/>
</dbReference>
<accession>A0A372ME11</accession>
<evidence type="ECO:0000259" key="2">
    <source>
        <dbReference type="Pfam" id="PF13472"/>
    </source>
</evidence>
<dbReference type="CDD" id="cd00229">
    <property type="entry name" value="SGNH_hydrolase"/>
    <property type="match status" value="1"/>
</dbReference>
<organism evidence="3 4">
    <name type="scientific">Sphaerochaeta halotolerans</name>
    <dbReference type="NCBI Taxonomy" id="2293840"/>
    <lineage>
        <taxon>Bacteria</taxon>
        <taxon>Pseudomonadati</taxon>
        <taxon>Spirochaetota</taxon>
        <taxon>Spirochaetia</taxon>
        <taxon>Spirochaetales</taxon>
        <taxon>Sphaerochaetaceae</taxon>
        <taxon>Sphaerochaeta</taxon>
    </lineage>
</organism>
<dbReference type="AlphaFoldDB" id="A0A372ME11"/>
<evidence type="ECO:0000256" key="1">
    <source>
        <dbReference type="SAM" id="MobiDB-lite"/>
    </source>
</evidence>